<feature type="domain" description="Peptidoglycan binding-like" evidence="1">
    <location>
        <begin position="17"/>
        <end position="61"/>
    </location>
</feature>
<reference evidence="2" key="1">
    <citation type="journal article" date="2020" name="mSystems">
        <title>Genome- and Community-Level Interaction Insights into Carbon Utilization and Element Cycling Functions of Hydrothermarchaeota in Hydrothermal Sediment.</title>
        <authorList>
            <person name="Zhou Z."/>
            <person name="Liu Y."/>
            <person name="Xu W."/>
            <person name="Pan J."/>
            <person name="Luo Z.H."/>
            <person name="Li M."/>
        </authorList>
    </citation>
    <scope>NUCLEOTIDE SEQUENCE [LARGE SCALE GENOMIC DNA]</scope>
    <source>
        <strain evidence="2">SpSt-349</strain>
    </source>
</reference>
<dbReference type="SUPFAM" id="SSF47090">
    <property type="entry name" value="PGBD-like"/>
    <property type="match status" value="1"/>
</dbReference>
<dbReference type="Gene3D" id="1.10.101.10">
    <property type="entry name" value="PGBD-like superfamily/PGBD"/>
    <property type="match status" value="1"/>
</dbReference>
<dbReference type="SUPFAM" id="SSF55166">
    <property type="entry name" value="Hedgehog/DD-peptidase"/>
    <property type="match status" value="1"/>
</dbReference>
<evidence type="ECO:0000259" key="1">
    <source>
        <dbReference type="Pfam" id="PF01471"/>
    </source>
</evidence>
<dbReference type="Gene3D" id="3.30.1380.10">
    <property type="match status" value="1"/>
</dbReference>
<dbReference type="AlphaFoldDB" id="A0A831UF70"/>
<name>A0A831UF70_GEOME</name>
<evidence type="ECO:0000313" key="2">
    <source>
        <dbReference type="EMBL" id="HEN41329.1"/>
    </source>
</evidence>
<gene>
    <name evidence="2" type="ORF">ENQ87_02975</name>
</gene>
<dbReference type="CDD" id="cd14845">
    <property type="entry name" value="L-Ala-D-Glu_peptidase_like"/>
    <property type="match status" value="1"/>
</dbReference>
<comment type="caution">
    <text evidence="2">The sequence shown here is derived from an EMBL/GenBank/DDBJ whole genome shotgun (WGS) entry which is preliminary data.</text>
</comment>
<accession>A0A831UF70</accession>
<proteinExistence type="predicted"/>
<dbReference type="InterPro" id="IPR036365">
    <property type="entry name" value="PGBD-like_sf"/>
</dbReference>
<dbReference type="InterPro" id="IPR002477">
    <property type="entry name" value="Peptidoglycan-bd-like"/>
</dbReference>
<protein>
    <submittedName>
        <fullName evidence="2">Peptidoglycan-binding protein</fullName>
    </submittedName>
</protein>
<dbReference type="InterPro" id="IPR036366">
    <property type="entry name" value="PGBDSf"/>
</dbReference>
<dbReference type="Pfam" id="PF01471">
    <property type="entry name" value="PG_binding_1"/>
    <property type="match status" value="1"/>
</dbReference>
<dbReference type="EMBL" id="DSOV01000009">
    <property type="protein sequence ID" value="HEN41329.1"/>
    <property type="molecule type" value="Genomic_DNA"/>
</dbReference>
<dbReference type="InterPro" id="IPR009045">
    <property type="entry name" value="Zn_M74/Hedgehog-like"/>
</dbReference>
<sequence>MSVLQSSVGEKGKNLKSDVETVQRLLKSKGFDPNGVDGVCGKDTIAAILRFQATFMSKPDGLIEPGRKSWLKLAGTGGAARPDLSQWSGDSARWPQEKKLQSMHPELRRKVEEVLQALKGRGFQPTVFYGWRSVAVQMQLYFKGNSKVKFSFHNAQHPDGTPNAHAADIIDSRFGWAPEAEEAGFWKALGEEAKKQGLVWGGDWVTFRDWAHVQLVPNGELARVKRESGL</sequence>
<organism evidence="2">
    <name type="scientific">Geobacter metallireducens</name>
    <dbReference type="NCBI Taxonomy" id="28232"/>
    <lineage>
        <taxon>Bacteria</taxon>
        <taxon>Pseudomonadati</taxon>
        <taxon>Thermodesulfobacteriota</taxon>
        <taxon>Desulfuromonadia</taxon>
        <taxon>Geobacterales</taxon>
        <taxon>Geobacteraceae</taxon>
        <taxon>Geobacter</taxon>
    </lineage>
</organism>